<dbReference type="InterPro" id="IPR034085">
    <property type="entry name" value="TOG"/>
</dbReference>
<feature type="compositionally biased region" description="Low complexity" evidence="6">
    <location>
        <begin position="1286"/>
        <end position="1296"/>
    </location>
</feature>
<comment type="subcellular location">
    <subcellularLocation>
        <location evidence="1">Cytoplasm</location>
        <location evidence="1">Cytoskeleton</location>
    </subcellularLocation>
</comment>
<dbReference type="PANTHER" id="PTHR21567">
    <property type="entry name" value="CLASP"/>
    <property type="match status" value="1"/>
</dbReference>
<keyword evidence="9" id="KW-1185">Reference proteome</keyword>
<dbReference type="Proteomes" id="UP000002630">
    <property type="component" value="Linkage Group LG23"/>
</dbReference>
<feature type="region of interest" description="Disordered" evidence="6">
    <location>
        <begin position="1370"/>
        <end position="1413"/>
    </location>
</feature>
<keyword evidence="2" id="KW-0963">Cytoplasm</keyword>
<feature type="region of interest" description="Disordered" evidence="6">
    <location>
        <begin position="346"/>
        <end position="437"/>
    </location>
</feature>
<dbReference type="GO" id="GO:0005819">
    <property type="term" value="C:spindle"/>
    <property type="evidence" value="ECO:0007669"/>
    <property type="project" value="UniProtKB-ARBA"/>
</dbReference>
<feature type="compositionally biased region" description="Polar residues" evidence="6">
    <location>
        <begin position="32"/>
        <end position="44"/>
    </location>
</feature>
<dbReference type="SUPFAM" id="SSF48371">
    <property type="entry name" value="ARM repeat"/>
    <property type="match status" value="1"/>
</dbReference>
<evidence type="ECO:0000256" key="1">
    <source>
        <dbReference type="ARBA" id="ARBA00004245"/>
    </source>
</evidence>
<evidence type="ECO:0000256" key="5">
    <source>
        <dbReference type="PROSITE-ProRule" id="PRU00103"/>
    </source>
</evidence>
<dbReference type="STRING" id="2880.D7G2M5"/>
<feature type="region of interest" description="Disordered" evidence="6">
    <location>
        <begin position="1529"/>
        <end position="1551"/>
    </location>
</feature>
<dbReference type="OrthoDB" id="46159at2759"/>
<dbReference type="PROSITE" id="PS50077">
    <property type="entry name" value="HEAT_REPEAT"/>
    <property type="match status" value="1"/>
</dbReference>
<feature type="region of interest" description="Disordered" evidence="6">
    <location>
        <begin position="29"/>
        <end position="51"/>
    </location>
</feature>
<feature type="region of interest" description="Disordered" evidence="6">
    <location>
        <begin position="801"/>
        <end position="829"/>
    </location>
</feature>
<evidence type="ECO:0000256" key="6">
    <source>
        <dbReference type="SAM" id="MobiDB-lite"/>
    </source>
</evidence>
<feature type="compositionally biased region" description="Gly residues" evidence="6">
    <location>
        <begin position="406"/>
        <end position="415"/>
    </location>
</feature>
<accession>D7G2M5</accession>
<dbReference type="eggNOG" id="ENOG502RJDW">
    <property type="taxonomic scope" value="Eukaryota"/>
</dbReference>
<dbReference type="GO" id="GO:0000226">
    <property type="term" value="P:microtubule cytoskeleton organization"/>
    <property type="evidence" value="ECO:0007669"/>
    <property type="project" value="TreeGrafter"/>
</dbReference>
<dbReference type="GO" id="GO:0031110">
    <property type="term" value="P:regulation of microtubule polymerization or depolymerization"/>
    <property type="evidence" value="ECO:0007669"/>
    <property type="project" value="UniProtKB-ARBA"/>
</dbReference>
<dbReference type="GO" id="GO:1902903">
    <property type="term" value="P:regulation of supramolecular fiber organization"/>
    <property type="evidence" value="ECO:0007669"/>
    <property type="project" value="UniProtKB-ARBA"/>
</dbReference>
<dbReference type="InterPro" id="IPR011989">
    <property type="entry name" value="ARM-like"/>
</dbReference>
<evidence type="ECO:0000256" key="2">
    <source>
        <dbReference type="ARBA" id="ARBA00022490"/>
    </source>
</evidence>
<feature type="region of interest" description="Disordered" evidence="6">
    <location>
        <begin position="997"/>
        <end position="1018"/>
    </location>
</feature>
<evidence type="ECO:0000259" key="7">
    <source>
        <dbReference type="SMART" id="SM01349"/>
    </source>
</evidence>
<dbReference type="GO" id="GO:0000278">
    <property type="term" value="P:mitotic cell cycle"/>
    <property type="evidence" value="ECO:0007669"/>
    <property type="project" value="UniProtKB-ARBA"/>
</dbReference>
<feature type="compositionally biased region" description="Gly residues" evidence="6">
    <location>
        <begin position="1535"/>
        <end position="1545"/>
    </location>
</feature>
<feature type="domain" description="TOG" evidence="7">
    <location>
        <begin position="2"/>
        <end position="294"/>
    </location>
</feature>
<evidence type="ECO:0000256" key="3">
    <source>
        <dbReference type="ARBA" id="ARBA00022737"/>
    </source>
</evidence>
<name>D7G2M5_ECTSI</name>
<evidence type="ECO:0000313" key="9">
    <source>
        <dbReference type="Proteomes" id="UP000002630"/>
    </source>
</evidence>
<feature type="region of interest" description="Disordered" evidence="6">
    <location>
        <begin position="1233"/>
        <end position="1350"/>
    </location>
</feature>
<feature type="compositionally biased region" description="Basic and acidic residues" evidence="6">
    <location>
        <begin position="934"/>
        <end position="949"/>
    </location>
</feature>
<keyword evidence="4" id="KW-0206">Cytoskeleton</keyword>
<feature type="compositionally biased region" description="Pro residues" evidence="6">
    <location>
        <begin position="1316"/>
        <end position="1329"/>
    </location>
</feature>
<reference evidence="8 9" key="1">
    <citation type="journal article" date="2010" name="Nature">
        <title>The Ectocarpus genome and the independent evolution of multicellularity in brown algae.</title>
        <authorList>
            <person name="Cock J.M."/>
            <person name="Sterck L."/>
            <person name="Rouze P."/>
            <person name="Scornet D."/>
            <person name="Allen A.E."/>
            <person name="Amoutzias G."/>
            <person name="Anthouard V."/>
            <person name="Artiguenave F."/>
            <person name="Aury J.M."/>
            <person name="Badger J.H."/>
            <person name="Beszteri B."/>
            <person name="Billiau K."/>
            <person name="Bonnet E."/>
            <person name="Bothwell J.H."/>
            <person name="Bowler C."/>
            <person name="Boyen C."/>
            <person name="Brownlee C."/>
            <person name="Carrano C.J."/>
            <person name="Charrier B."/>
            <person name="Cho G.Y."/>
            <person name="Coelho S.M."/>
            <person name="Collen J."/>
            <person name="Corre E."/>
            <person name="Da Silva C."/>
            <person name="Delage L."/>
            <person name="Delaroque N."/>
            <person name="Dittami S.M."/>
            <person name="Doulbeau S."/>
            <person name="Elias M."/>
            <person name="Farnham G."/>
            <person name="Gachon C.M."/>
            <person name="Gschloessl B."/>
            <person name="Heesch S."/>
            <person name="Jabbari K."/>
            <person name="Jubin C."/>
            <person name="Kawai H."/>
            <person name="Kimura K."/>
            <person name="Kloareg B."/>
            <person name="Kupper F.C."/>
            <person name="Lang D."/>
            <person name="Le Bail A."/>
            <person name="Leblanc C."/>
            <person name="Lerouge P."/>
            <person name="Lohr M."/>
            <person name="Lopez P.J."/>
            <person name="Martens C."/>
            <person name="Maumus F."/>
            <person name="Michel G."/>
            <person name="Miranda-Saavedra D."/>
            <person name="Morales J."/>
            <person name="Moreau H."/>
            <person name="Motomura T."/>
            <person name="Nagasato C."/>
            <person name="Napoli C.A."/>
            <person name="Nelson D.R."/>
            <person name="Nyvall-Collen P."/>
            <person name="Peters A.F."/>
            <person name="Pommier C."/>
            <person name="Potin P."/>
            <person name="Poulain J."/>
            <person name="Quesneville H."/>
            <person name="Read B."/>
            <person name="Rensing S.A."/>
            <person name="Ritter A."/>
            <person name="Rousvoal S."/>
            <person name="Samanta M."/>
            <person name="Samson G."/>
            <person name="Schroeder D.C."/>
            <person name="Segurens B."/>
            <person name="Strittmatter M."/>
            <person name="Tonon T."/>
            <person name="Tregear J.W."/>
            <person name="Valentin K."/>
            <person name="von Dassow P."/>
            <person name="Yamagishi T."/>
            <person name="Van de Peer Y."/>
            <person name="Wincker P."/>
        </authorList>
    </citation>
    <scope>NUCLEOTIDE SEQUENCE [LARGE SCALE GENOMIC DNA]</scope>
    <source>
        <strain evidence="9">Ec32 / CCAP1310/4</strain>
    </source>
</reference>
<evidence type="ECO:0000313" key="8">
    <source>
        <dbReference type="EMBL" id="CBJ26850.1"/>
    </source>
</evidence>
<proteinExistence type="predicted"/>
<dbReference type="GO" id="GO:0005881">
    <property type="term" value="C:cytoplasmic microtubule"/>
    <property type="evidence" value="ECO:0007669"/>
    <property type="project" value="TreeGrafter"/>
</dbReference>
<dbReference type="InterPro" id="IPR024395">
    <property type="entry name" value="CLASP_N_dom"/>
</dbReference>
<dbReference type="InParanoid" id="D7G2M5"/>
<dbReference type="EMBL" id="FN648685">
    <property type="protein sequence ID" value="CBJ26850.1"/>
    <property type="molecule type" value="Genomic_DNA"/>
</dbReference>
<feature type="domain" description="TOG" evidence="7">
    <location>
        <begin position="452"/>
        <end position="691"/>
    </location>
</feature>
<feature type="compositionally biased region" description="Gly residues" evidence="6">
    <location>
        <begin position="744"/>
        <end position="759"/>
    </location>
</feature>
<dbReference type="GO" id="GO:0008017">
    <property type="term" value="F:microtubule binding"/>
    <property type="evidence" value="ECO:0007669"/>
    <property type="project" value="TreeGrafter"/>
</dbReference>
<gene>
    <name evidence="8" type="ORF">Esi_0048_0057</name>
</gene>
<dbReference type="PANTHER" id="PTHR21567:SF9">
    <property type="entry name" value="CLIP-ASSOCIATING PROTEIN"/>
    <property type="match status" value="1"/>
</dbReference>
<protein>
    <submittedName>
        <fullName evidence="8">OSJNBb0002J11.18</fullName>
    </submittedName>
</protein>
<feature type="repeat" description="HEAT" evidence="5">
    <location>
        <begin position="1071"/>
        <end position="1109"/>
    </location>
</feature>
<dbReference type="SMART" id="SM01349">
    <property type="entry name" value="TOG"/>
    <property type="match status" value="2"/>
</dbReference>
<dbReference type="Pfam" id="PF12348">
    <property type="entry name" value="CLASP_N"/>
    <property type="match status" value="1"/>
</dbReference>
<feature type="region of interest" description="Disordered" evidence="6">
    <location>
        <begin position="887"/>
        <end position="949"/>
    </location>
</feature>
<dbReference type="InterPro" id="IPR021133">
    <property type="entry name" value="HEAT_type_2"/>
</dbReference>
<feature type="compositionally biased region" description="Gly residues" evidence="6">
    <location>
        <begin position="1297"/>
        <end position="1309"/>
    </location>
</feature>
<sequence>MDASSLSAWASELDSKNTKRRLQVLEDLGAALQSQPPRSSSETASGGGLACNNDDNSWQQIVAPLVRTLRDNNFKVCRASLACLESLVTRVIEQDAARQTPVGRTATAATAAAAASGRNGSANSSITPFLSLITPAVVECLGNSKAAVQEKGIDLLLAVSDPAVAGGRDIVSSLQRHFAGHRNWRVRERLVAYLGRVAELDPAGINSIHQQQQQQQRGGVAAETESSLLAGLLADALNDSASQVRQEALAAATRVVGMLAGNGGPILLAQLEAKGVRRVALSALRDAGSGSATGGGGGGETGFAFTEGAAATAGLLSPITPEPQTSFRSGAAAAAAAQAATTVHRAAAAGHGNANGGGARLTTATRRRRPTAAGKGGRGGTTSVLTRAGAGVPEGERGAPTPTGGEAAGRGGGASRAGSPTSLIGNSPRGLALGSGGEESAFSALEPLVAVTVYTERDVRREVEAVKAGLEHESDWQRWVSAMRRLAGVALGGGGSDFPALLVGLVRASVHEMVGHKVSENRSAVAREACRCVAVLARCLTDHFGALAELWLPELLRNTTRAVVVAAAGDEAARAIFGCTEDGFPRLLPYLVDTAKNKSAAIRRRCLDYAMLALARWSDAAFDRCAVQLRDMVAAAVADADSSVRATARRAYWVLNLRFPDLAQSVMGSLAPSMQRHVLREDQEFDAEAFVRAANAAAEDPQFAQRRPASAAFDGEGGLATAAGGAARSSSARVKVDRGAAADSGGGGSGRVLRPGGGAPARRTRPPGRAPAAHDGTMDVADNGNAFSFGAGSAFDAVGGGGGGGDGSKNRSASSALRVAGGGGGGGSEGEVAATMMPATAKSGAFRVPRGGVSETVTRVPAAASGDALHQRFPAARVVARRSSVVPAAGGEGEPQSFDAPGALGGVSKGERGVQPARVVGRQQQQRLDASAVGRREEEAGESRADRGGAMRAVVAAPVVLDRRHVLRQMDDLADQAGASHWGTRTEALESMQNLLTVEGGGGGSSGSDSGERGEGGKFVLESRPASRRVETVIAERTRDVNFRVVAAALKLFGGLVEAHAALMAGHTSTLLPSVFPTLADPKEPVRQAANEALNACRAAYNPNQLCSSLCPRVLELPAGRARTGLLEFLAVLVPHSAVFFLDGHHSSGGGAGGGGHMQSLTQRVASALAQTPPPSNWDGSLGEDGPTSAGPAASAAIRLLTALSRLDREALATASAALPPEPAAAVRRALSFLRPKSPSPPRRTEAAALSPISAGESAVAGGGSAEADGRRSPTTVSDGDGEENGVAAVVTPAVGGVRGVGGKPGDGNEGSSSSSPPPTPTLETPRPPVVAAASPPGEGGFALSSNPGSAFLCEERSGRRGRLEAESALFTPPEQRQQRNPHRQPLAPVTPRDSNRQPAGEQHVGLVSGGSGKNMRLAGFPTPKKSLVLAAAAPASATRSSAVPVAASQDQKAAAEAVMVGGGLIAGLSRGARSHRKIEALSSLRGLADGEGAGGRPDFWPRYFGQVLMLLLEGAAVSPPVAAAAAAGEEGTRRGGGNGGGQGGVYSTPSSRRRSLLRAKHLQGVRCLVARRGEMFPGSTEMVVGRLVEIGGGGGGGGDPSVAVRCEAEACLADLVGVLDPARYLAVLTPLLALLPAAAAAGGGCGNLGGDGGEPKEGLAGGARGVLAQCVALGALRALTPRLSSPGLLGALGAGPLLAGLEAALGGGDLEARKRAVLALVEMYQVLEEALLPFLANFPTNRLKLITMYIEQRRARDKLAAAAAAAAGTGSASTPGFATVKSAGASGAVAATTATRFTPIR</sequence>
<feature type="region of interest" description="Disordered" evidence="6">
    <location>
        <begin position="1170"/>
        <end position="1193"/>
    </location>
</feature>
<feature type="compositionally biased region" description="Gly residues" evidence="6">
    <location>
        <begin position="820"/>
        <end position="829"/>
    </location>
</feature>
<dbReference type="InterPro" id="IPR016024">
    <property type="entry name" value="ARM-type_fold"/>
</dbReference>
<dbReference type="Gene3D" id="1.25.10.10">
    <property type="entry name" value="Leucine-rich Repeat Variant"/>
    <property type="match status" value="4"/>
</dbReference>
<keyword evidence="3" id="KW-0677">Repeat</keyword>
<organism evidence="8 9">
    <name type="scientific">Ectocarpus siliculosus</name>
    <name type="common">Brown alga</name>
    <name type="synonym">Conferva siliculosa</name>
    <dbReference type="NCBI Taxonomy" id="2880"/>
    <lineage>
        <taxon>Eukaryota</taxon>
        <taxon>Sar</taxon>
        <taxon>Stramenopiles</taxon>
        <taxon>Ochrophyta</taxon>
        <taxon>PX clade</taxon>
        <taxon>Phaeophyceae</taxon>
        <taxon>Ectocarpales</taxon>
        <taxon>Ectocarpaceae</taxon>
        <taxon>Ectocarpus</taxon>
    </lineage>
</organism>
<evidence type="ECO:0000256" key="4">
    <source>
        <dbReference type="ARBA" id="ARBA00023212"/>
    </source>
</evidence>
<feature type="region of interest" description="Disordered" evidence="6">
    <location>
        <begin position="724"/>
        <end position="774"/>
    </location>
</feature>
<dbReference type="EMBL" id="FN649748">
    <property type="protein sequence ID" value="CBJ26850.1"/>
    <property type="molecule type" value="Genomic_DNA"/>
</dbReference>